<dbReference type="CDD" id="cd12148">
    <property type="entry name" value="fungal_TF_MHR"/>
    <property type="match status" value="1"/>
</dbReference>
<dbReference type="STRING" id="1353952.A0A165FST8"/>
<dbReference type="Pfam" id="PF00172">
    <property type="entry name" value="Zn_clus"/>
    <property type="match status" value="1"/>
</dbReference>
<dbReference type="PANTHER" id="PTHR46910:SF1">
    <property type="entry name" value="MISCELLANEOUS ZN(II)2CYS6 TRANSCRIPTION FACTOR (EUROFUNG)-RELATED"/>
    <property type="match status" value="1"/>
</dbReference>
<gene>
    <name evidence="3" type="ORF">CALCODRAFT_496458</name>
</gene>
<dbReference type="InterPro" id="IPR001138">
    <property type="entry name" value="Zn2Cys6_DnaBD"/>
</dbReference>
<protein>
    <recommendedName>
        <fullName evidence="2">Zn(2)-C6 fungal-type domain-containing protein</fullName>
    </recommendedName>
</protein>
<evidence type="ECO:0000259" key="2">
    <source>
        <dbReference type="PROSITE" id="PS50048"/>
    </source>
</evidence>
<keyword evidence="4" id="KW-1185">Reference proteome</keyword>
<dbReference type="PROSITE" id="PS50048">
    <property type="entry name" value="ZN2_CY6_FUNGAL_2"/>
    <property type="match status" value="1"/>
</dbReference>
<dbReference type="PROSITE" id="PS00463">
    <property type="entry name" value="ZN2_CY6_FUNGAL_1"/>
    <property type="match status" value="1"/>
</dbReference>
<evidence type="ECO:0000313" key="3">
    <source>
        <dbReference type="EMBL" id="KZT57158.1"/>
    </source>
</evidence>
<dbReference type="SMART" id="SM00066">
    <property type="entry name" value="GAL4"/>
    <property type="match status" value="1"/>
</dbReference>
<dbReference type="PANTHER" id="PTHR46910">
    <property type="entry name" value="TRANSCRIPTION FACTOR PDR1"/>
    <property type="match status" value="1"/>
</dbReference>
<evidence type="ECO:0000313" key="4">
    <source>
        <dbReference type="Proteomes" id="UP000076842"/>
    </source>
</evidence>
<dbReference type="OrthoDB" id="39175at2759"/>
<dbReference type="EMBL" id="KV423967">
    <property type="protein sequence ID" value="KZT57158.1"/>
    <property type="molecule type" value="Genomic_DNA"/>
</dbReference>
<keyword evidence="1" id="KW-0539">Nucleus</keyword>
<reference evidence="3 4" key="1">
    <citation type="journal article" date="2016" name="Mol. Biol. Evol.">
        <title>Comparative Genomics of Early-Diverging Mushroom-Forming Fungi Provides Insights into the Origins of Lignocellulose Decay Capabilities.</title>
        <authorList>
            <person name="Nagy L.G."/>
            <person name="Riley R."/>
            <person name="Tritt A."/>
            <person name="Adam C."/>
            <person name="Daum C."/>
            <person name="Floudas D."/>
            <person name="Sun H."/>
            <person name="Yadav J.S."/>
            <person name="Pangilinan J."/>
            <person name="Larsson K.H."/>
            <person name="Matsuura K."/>
            <person name="Barry K."/>
            <person name="Labutti K."/>
            <person name="Kuo R."/>
            <person name="Ohm R.A."/>
            <person name="Bhattacharya S.S."/>
            <person name="Shirouzu T."/>
            <person name="Yoshinaga Y."/>
            <person name="Martin F.M."/>
            <person name="Grigoriev I.V."/>
            <person name="Hibbett D.S."/>
        </authorList>
    </citation>
    <scope>NUCLEOTIDE SEQUENCE [LARGE SCALE GENOMIC DNA]</scope>
    <source>
        <strain evidence="3 4">HHB12733</strain>
    </source>
</reference>
<dbReference type="Gene3D" id="4.10.240.10">
    <property type="entry name" value="Zn(2)-C6 fungal-type DNA-binding domain"/>
    <property type="match status" value="1"/>
</dbReference>
<dbReference type="AlphaFoldDB" id="A0A165FST8"/>
<proteinExistence type="predicted"/>
<accession>A0A165FST8</accession>
<dbReference type="InterPro" id="IPR036864">
    <property type="entry name" value="Zn2-C6_fun-type_DNA-bd_sf"/>
</dbReference>
<dbReference type="SUPFAM" id="SSF57701">
    <property type="entry name" value="Zn2/Cys6 DNA-binding domain"/>
    <property type="match status" value="1"/>
</dbReference>
<name>A0A165FST8_9BASI</name>
<feature type="domain" description="Zn(2)-C6 fungal-type" evidence="2">
    <location>
        <begin position="24"/>
        <end position="56"/>
    </location>
</feature>
<dbReference type="GO" id="GO:0000981">
    <property type="term" value="F:DNA-binding transcription factor activity, RNA polymerase II-specific"/>
    <property type="evidence" value="ECO:0007669"/>
    <property type="project" value="InterPro"/>
</dbReference>
<dbReference type="Proteomes" id="UP000076842">
    <property type="component" value="Unassembled WGS sequence"/>
</dbReference>
<dbReference type="InParanoid" id="A0A165FST8"/>
<dbReference type="GO" id="GO:0008270">
    <property type="term" value="F:zinc ion binding"/>
    <property type="evidence" value="ECO:0007669"/>
    <property type="project" value="InterPro"/>
</dbReference>
<organism evidence="3 4">
    <name type="scientific">Calocera cornea HHB12733</name>
    <dbReference type="NCBI Taxonomy" id="1353952"/>
    <lineage>
        <taxon>Eukaryota</taxon>
        <taxon>Fungi</taxon>
        <taxon>Dikarya</taxon>
        <taxon>Basidiomycota</taxon>
        <taxon>Agaricomycotina</taxon>
        <taxon>Dacrymycetes</taxon>
        <taxon>Dacrymycetales</taxon>
        <taxon>Dacrymycetaceae</taxon>
        <taxon>Calocera</taxon>
    </lineage>
</organism>
<evidence type="ECO:0000256" key="1">
    <source>
        <dbReference type="ARBA" id="ARBA00023242"/>
    </source>
</evidence>
<sequence length="718" mass="80383">MRKSPLEVTRDRNPSIMKREVYFSCDSCKLRRVRCERASEDRGCLKCIQKGIHCTTAGPKEKKSRSGKRIEQAKALFGPGRRIIAASSQSSLVPYAGTGLTTPSCHRDTYDMRGFDSTVALPLTMDSPNARLSVAEIVGTLSSHLIAEYFRTTHYRPPLYRWKDFHEQFEDAGRRPEQMSGMGGVLAHALIAYGAYASNAPAILGPGAPTMTKIEAEEVDFIHWGRERAAVSKRLVDRAVQAADEHGVYRKECNESIVILLLLEMLVDHGDASGRKGRPFRTAAVEHARTLYDEDSTSDEYAELQGGGLGWHLYTRDTVQAAVAGRAPRLQDEDVQRLRGVRSWPIDLPTMEEFSKALSGDILIWIPVIRIWDHVSQIIRQLAIRMATDAPALEPPNDPFADDLMRELYRDLDETEQCVRSMQAQLSQHFVVEQPSYTFLQFYCNTSSLGCALVVFLVHRGINQELQRLNERLNYAHLESLDPGHGLSEHEERRAKLLQLKHEVDGRMQKCARWMAATLWAMQNALSSRTGMGIMVGITMMYETFPMFAEVLCTVPSTEEGGSEDFPLETKIQEIGWLLSTYRSLGWSWADMADSIQYLEEQHQRFVAIRSAICLTPPQSWGQMSAYSTILYTSQASTSFGPPALTTIPFNTEAAMSSTPLSDPFTGTYGLTIPGQYANGPAAEPVSIPSPTSYDDLQQWASVFDDQPPPNWDFGQSQ</sequence>
<dbReference type="CDD" id="cd00067">
    <property type="entry name" value="GAL4"/>
    <property type="match status" value="1"/>
</dbReference>
<dbReference type="InterPro" id="IPR050987">
    <property type="entry name" value="AtrR-like"/>
</dbReference>